<sequence length="73" mass="8439">MQDLLFSDLQLKQTGERWNFEYARREELCEETMAKLDAGRGKGHSNVSEIIVRRKLMPCIAIGDLKVKMVLVE</sequence>
<proteinExistence type="predicted"/>
<keyword evidence="2" id="KW-1185">Reference proteome</keyword>
<gene>
    <name evidence="1" type="ORF">AB6A40_004693</name>
</gene>
<organism evidence="1 2">
    <name type="scientific">Gnathostoma spinigerum</name>
    <dbReference type="NCBI Taxonomy" id="75299"/>
    <lineage>
        <taxon>Eukaryota</taxon>
        <taxon>Metazoa</taxon>
        <taxon>Ecdysozoa</taxon>
        <taxon>Nematoda</taxon>
        <taxon>Chromadorea</taxon>
        <taxon>Rhabditida</taxon>
        <taxon>Spirurina</taxon>
        <taxon>Gnathostomatomorpha</taxon>
        <taxon>Gnathostomatoidea</taxon>
        <taxon>Gnathostomatidae</taxon>
        <taxon>Gnathostoma</taxon>
    </lineage>
</organism>
<dbReference type="EMBL" id="JBGFUD010002774">
    <property type="protein sequence ID" value="MFH4977984.1"/>
    <property type="molecule type" value="Genomic_DNA"/>
</dbReference>
<dbReference type="Proteomes" id="UP001608902">
    <property type="component" value="Unassembled WGS sequence"/>
</dbReference>
<name>A0ABD6ED83_9BILA</name>
<dbReference type="AlphaFoldDB" id="A0ABD6ED83"/>
<comment type="caution">
    <text evidence="1">The sequence shown here is derived from an EMBL/GenBank/DDBJ whole genome shotgun (WGS) entry which is preliminary data.</text>
</comment>
<evidence type="ECO:0000313" key="1">
    <source>
        <dbReference type="EMBL" id="MFH4977984.1"/>
    </source>
</evidence>
<accession>A0ABD6ED83</accession>
<protein>
    <submittedName>
        <fullName evidence="1">Uncharacterized protein</fullName>
    </submittedName>
</protein>
<reference evidence="1 2" key="1">
    <citation type="submission" date="2024-08" db="EMBL/GenBank/DDBJ databases">
        <title>Gnathostoma spinigerum genome.</title>
        <authorList>
            <person name="Gonzalez-Bertolin B."/>
            <person name="Monzon S."/>
            <person name="Zaballos A."/>
            <person name="Jimenez P."/>
            <person name="Dekumyoy P."/>
            <person name="Varona S."/>
            <person name="Cuesta I."/>
            <person name="Sumanam S."/>
            <person name="Adisakwattana P."/>
            <person name="Gasser R.B."/>
            <person name="Hernandez-Gonzalez A."/>
            <person name="Young N.D."/>
            <person name="Perteguer M.J."/>
        </authorList>
    </citation>
    <scope>NUCLEOTIDE SEQUENCE [LARGE SCALE GENOMIC DNA]</scope>
    <source>
        <strain evidence="1">AL3</strain>
        <tissue evidence="1">Liver</tissue>
    </source>
</reference>
<evidence type="ECO:0000313" key="2">
    <source>
        <dbReference type="Proteomes" id="UP001608902"/>
    </source>
</evidence>